<gene>
    <name evidence="2" type="ORF">ETSY1_10365</name>
</gene>
<evidence type="ECO:0000313" key="3">
    <source>
        <dbReference type="Proteomes" id="UP000019141"/>
    </source>
</evidence>
<dbReference type="EMBL" id="AZHW01000317">
    <property type="protein sequence ID" value="ETX00659.1"/>
    <property type="molecule type" value="Genomic_DNA"/>
</dbReference>
<dbReference type="Proteomes" id="UP000019141">
    <property type="component" value="Unassembled WGS sequence"/>
</dbReference>
<dbReference type="FunFam" id="3.40.50.720:FF:000084">
    <property type="entry name" value="Short-chain dehydrogenase reductase"/>
    <property type="match status" value="1"/>
</dbReference>
<proteinExistence type="inferred from homology"/>
<dbReference type="PRINTS" id="PR00080">
    <property type="entry name" value="SDRFAMILY"/>
</dbReference>
<evidence type="ECO:0000313" key="2">
    <source>
        <dbReference type="EMBL" id="ETX00659.1"/>
    </source>
</evidence>
<dbReference type="HOGENOM" id="CLU_010194_1_0_7"/>
<protein>
    <recommendedName>
        <fullName evidence="4">3-ketoacyl-ACP reductase</fullName>
    </recommendedName>
</protein>
<dbReference type="InterPro" id="IPR050259">
    <property type="entry name" value="SDR"/>
</dbReference>
<keyword evidence="3" id="KW-1185">Reference proteome</keyword>
<reference evidence="2 3" key="1">
    <citation type="journal article" date="2014" name="Nature">
        <title>An environmental bacterial taxon with a large and distinct metabolic repertoire.</title>
        <authorList>
            <person name="Wilson M.C."/>
            <person name="Mori T."/>
            <person name="Ruckert C."/>
            <person name="Uria A.R."/>
            <person name="Helf M.J."/>
            <person name="Takada K."/>
            <person name="Gernert C."/>
            <person name="Steffens U.A."/>
            <person name="Heycke N."/>
            <person name="Schmitt S."/>
            <person name="Rinke C."/>
            <person name="Helfrich E.J."/>
            <person name="Brachmann A.O."/>
            <person name="Gurgui C."/>
            <person name="Wakimoto T."/>
            <person name="Kracht M."/>
            <person name="Crusemann M."/>
            <person name="Hentschel U."/>
            <person name="Abe I."/>
            <person name="Matsunaga S."/>
            <person name="Kalinowski J."/>
            <person name="Takeyama H."/>
            <person name="Piel J."/>
        </authorList>
    </citation>
    <scope>NUCLEOTIDE SEQUENCE [LARGE SCALE GENOMIC DNA]</scope>
    <source>
        <strain evidence="3">TSY1</strain>
    </source>
</reference>
<dbReference type="PANTHER" id="PTHR42879:SF2">
    <property type="entry name" value="3-OXOACYL-[ACYL-CARRIER-PROTEIN] REDUCTASE FABG"/>
    <property type="match status" value="1"/>
</dbReference>
<dbReference type="AlphaFoldDB" id="W4LRH0"/>
<dbReference type="CDD" id="cd05233">
    <property type="entry name" value="SDR_c"/>
    <property type="match status" value="1"/>
</dbReference>
<comment type="caution">
    <text evidence="2">The sequence shown here is derived from an EMBL/GenBank/DDBJ whole genome shotgun (WGS) entry which is preliminary data.</text>
</comment>
<dbReference type="InterPro" id="IPR036291">
    <property type="entry name" value="NAD(P)-bd_dom_sf"/>
</dbReference>
<evidence type="ECO:0008006" key="4">
    <source>
        <dbReference type="Google" id="ProtNLM"/>
    </source>
</evidence>
<dbReference type="SUPFAM" id="SSF51735">
    <property type="entry name" value="NAD(P)-binding Rossmann-fold domains"/>
    <property type="match status" value="1"/>
</dbReference>
<dbReference type="PRINTS" id="PR00081">
    <property type="entry name" value="GDHRDH"/>
</dbReference>
<accession>W4LRH0</accession>
<dbReference type="PANTHER" id="PTHR42879">
    <property type="entry name" value="3-OXOACYL-(ACYL-CARRIER-PROTEIN) REDUCTASE"/>
    <property type="match status" value="1"/>
</dbReference>
<name>W4LRH0_ENTF1</name>
<evidence type="ECO:0000256" key="1">
    <source>
        <dbReference type="ARBA" id="ARBA00006484"/>
    </source>
</evidence>
<sequence length="260" mass="27015">MGLLDGKVAIITGASKGIGRELSLCFGREGASVVCTARSEDLVRETAAMVEQAGSRAIAVTCDASNEDDVQRMVAEGVDAFGKITTLINNAGDGGPTKPVEDYTMDDWLYTIHSCLTSSYVCTRFVTPEMVKAGGGSIVNISSGAGRRGLPYRIGYCSAKAGQVGMTYGMAMELGPRGIRVNCVAPGAVVGDRIDRVIAGQANARGMSEADMRQSMLDRLPLGAMTEADDIANATLYFASDLAKNVSGQVLAVNGGEPAG</sequence>
<dbReference type="InterPro" id="IPR002347">
    <property type="entry name" value="SDR_fam"/>
</dbReference>
<comment type="similarity">
    <text evidence="1">Belongs to the short-chain dehydrogenases/reductases (SDR) family.</text>
</comment>
<dbReference type="Pfam" id="PF13561">
    <property type="entry name" value="adh_short_C2"/>
    <property type="match status" value="1"/>
</dbReference>
<organism evidence="2 3">
    <name type="scientific">Entotheonella factor</name>
    <dbReference type="NCBI Taxonomy" id="1429438"/>
    <lineage>
        <taxon>Bacteria</taxon>
        <taxon>Pseudomonadati</taxon>
        <taxon>Nitrospinota/Tectimicrobiota group</taxon>
        <taxon>Candidatus Tectimicrobiota</taxon>
        <taxon>Candidatus Entotheonellia</taxon>
        <taxon>Candidatus Entotheonellales</taxon>
        <taxon>Candidatus Entotheonellaceae</taxon>
        <taxon>Candidatus Entotheonella</taxon>
    </lineage>
</organism>
<dbReference type="Gene3D" id="3.40.50.720">
    <property type="entry name" value="NAD(P)-binding Rossmann-like Domain"/>
    <property type="match status" value="1"/>
</dbReference>